<evidence type="ECO:0000256" key="2">
    <source>
        <dbReference type="ARBA" id="ARBA00022801"/>
    </source>
</evidence>
<dbReference type="PROSITE" id="PS01161">
    <property type="entry name" value="GLC_GALNAC_ISOMERASE"/>
    <property type="match status" value="1"/>
</dbReference>
<organism evidence="6 7">
    <name type="scientific">Peribacillus psychrosaccharolyticus</name>
    <name type="common">Bacillus psychrosaccharolyticus</name>
    <dbReference type="NCBI Taxonomy" id="1407"/>
    <lineage>
        <taxon>Bacteria</taxon>
        <taxon>Bacillati</taxon>
        <taxon>Bacillota</taxon>
        <taxon>Bacilli</taxon>
        <taxon>Bacillales</taxon>
        <taxon>Bacillaceae</taxon>
        <taxon>Peribacillus</taxon>
    </lineage>
</organism>
<comment type="catalytic activity">
    <reaction evidence="1 4">
        <text>alpha-D-glucosamine 6-phosphate + H2O = beta-D-fructose 6-phosphate + NH4(+)</text>
        <dbReference type="Rhea" id="RHEA:12172"/>
        <dbReference type="ChEBI" id="CHEBI:15377"/>
        <dbReference type="ChEBI" id="CHEBI:28938"/>
        <dbReference type="ChEBI" id="CHEBI:57634"/>
        <dbReference type="ChEBI" id="CHEBI:75989"/>
        <dbReference type="EC" id="3.5.99.6"/>
    </reaction>
</comment>
<dbReference type="Proteomes" id="UP000595254">
    <property type="component" value="Chromosome"/>
</dbReference>
<evidence type="ECO:0000256" key="1">
    <source>
        <dbReference type="ARBA" id="ARBA00000644"/>
    </source>
</evidence>
<dbReference type="KEGG" id="ppsr:I6J18_12210"/>
<evidence type="ECO:0000313" key="6">
    <source>
        <dbReference type="EMBL" id="QQS98527.1"/>
    </source>
</evidence>
<dbReference type="InterPro" id="IPR037171">
    <property type="entry name" value="NagB/RpiA_transferase-like"/>
</dbReference>
<dbReference type="GO" id="GO:0006043">
    <property type="term" value="P:glucosamine catabolic process"/>
    <property type="evidence" value="ECO:0007669"/>
    <property type="project" value="TreeGrafter"/>
</dbReference>
<protein>
    <recommendedName>
        <fullName evidence="4">Glucosamine-6-phosphate deaminase</fullName>
        <ecNumber evidence="4">3.5.99.6</ecNumber>
    </recommendedName>
    <alternativeName>
        <fullName evidence="4">GlcN6P deaminase</fullName>
        <shortName evidence="4">GNPDA</shortName>
    </alternativeName>
    <alternativeName>
        <fullName evidence="4">Glucosamine-6-phosphate isomerase</fullName>
    </alternativeName>
</protein>
<dbReference type="AlphaFoldDB" id="A0A974RYM6"/>
<proteinExistence type="inferred from homology"/>
<comment type="caution">
    <text evidence="4">Lacks conserved residue(s) required for the propagation of feature annotation.</text>
</comment>
<comment type="pathway">
    <text evidence="4">Amino-sugar metabolism; N-acetylneuraminate degradation; D-fructose 6-phosphate from N-acetylneuraminate: step 5/5.</text>
</comment>
<reference evidence="6 7" key="1">
    <citation type="submission" date="2021-01" db="EMBL/GenBank/DDBJ databases">
        <title>FDA dAtabase for Regulatory Grade micrObial Sequences (FDA-ARGOS): Supporting development and validation of Infectious Disease Dx tests.</title>
        <authorList>
            <person name="Nelson B."/>
            <person name="Plummer A."/>
            <person name="Tallon L."/>
            <person name="Sadzewicz L."/>
            <person name="Zhao X."/>
            <person name="Boylan J."/>
            <person name="Ott S."/>
            <person name="Bowen H."/>
            <person name="Vavikolanu K."/>
            <person name="Mehta A."/>
            <person name="Aluvathingal J."/>
            <person name="Nadendla S."/>
            <person name="Myers T."/>
            <person name="Yan Y."/>
            <person name="Sichtig H."/>
        </authorList>
    </citation>
    <scope>NUCLEOTIDE SEQUENCE [LARGE SCALE GENOMIC DNA]</scope>
    <source>
        <strain evidence="6 7">FDAARGOS_1161</strain>
    </source>
</reference>
<name>A0A974RYM6_PERPY</name>
<dbReference type="PANTHER" id="PTHR11280:SF5">
    <property type="entry name" value="GLUCOSAMINE-6-PHOSPHATE ISOMERASE"/>
    <property type="match status" value="1"/>
</dbReference>
<dbReference type="FunFam" id="3.40.50.1360:FF:000003">
    <property type="entry name" value="Glucosamine-6-phosphate deaminase"/>
    <property type="match status" value="1"/>
</dbReference>
<feature type="active site" description="Proton acceptor; for enolization step" evidence="4">
    <location>
        <position position="67"/>
    </location>
</feature>
<keyword evidence="7" id="KW-1185">Reference proteome</keyword>
<comment type="function">
    <text evidence="4">Catalyzes the reversible isomerization-deamination of glucosamine 6-phosphate (GlcN6P) to form fructose 6-phosphate (Fru6P) and ammonium ion.</text>
</comment>
<dbReference type="RefSeq" id="WP_201647509.1">
    <property type="nucleotide sequence ID" value="NZ_CP068053.1"/>
</dbReference>
<dbReference type="SUPFAM" id="SSF100950">
    <property type="entry name" value="NagB/RpiA/CoA transferase-like"/>
    <property type="match status" value="1"/>
</dbReference>
<dbReference type="GO" id="GO:0019262">
    <property type="term" value="P:N-acetylneuraminate catabolic process"/>
    <property type="evidence" value="ECO:0007669"/>
    <property type="project" value="UniProtKB-UniRule"/>
</dbReference>
<gene>
    <name evidence="4 6" type="primary">nagB</name>
    <name evidence="6" type="ORF">I6J18_12210</name>
</gene>
<feature type="active site" description="Proton acceptor; for ring-opening step" evidence="4">
    <location>
        <position position="138"/>
    </location>
</feature>
<dbReference type="NCBIfam" id="TIGR00502">
    <property type="entry name" value="nagB"/>
    <property type="match status" value="1"/>
</dbReference>
<dbReference type="CDD" id="cd01399">
    <property type="entry name" value="GlcN6P_deaminase"/>
    <property type="match status" value="1"/>
</dbReference>
<evidence type="ECO:0000256" key="3">
    <source>
        <dbReference type="ARBA" id="ARBA00023277"/>
    </source>
</evidence>
<evidence type="ECO:0000259" key="5">
    <source>
        <dbReference type="Pfam" id="PF01182"/>
    </source>
</evidence>
<dbReference type="Pfam" id="PF01182">
    <property type="entry name" value="Glucosamine_iso"/>
    <property type="match status" value="1"/>
</dbReference>
<dbReference type="InterPro" id="IPR006148">
    <property type="entry name" value="Glc/Gal-6P_isomerase"/>
</dbReference>
<evidence type="ECO:0000313" key="7">
    <source>
        <dbReference type="Proteomes" id="UP000595254"/>
    </source>
</evidence>
<dbReference type="PANTHER" id="PTHR11280">
    <property type="entry name" value="GLUCOSAMINE-6-PHOSPHATE ISOMERASE"/>
    <property type="match status" value="1"/>
</dbReference>
<dbReference type="GO" id="GO:0006046">
    <property type="term" value="P:N-acetylglucosamine catabolic process"/>
    <property type="evidence" value="ECO:0007669"/>
    <property type="project" value="UniProtKB-UniRule"/>
</dbReference>
<evidence type="ECO:0000256" key="4">
    <source>
        <dbReference type="HAMAP-Rule" id="MF_01241"/>
    </source>
</evidence>
<keyword evidence="2 4" id="KW-0378">Hydrolase</keyword>
<feature type="active site" description="For ring-opening step" evidence="4">
    <location>
        <position position="136"/>
    </location>
</feature>
<dbReference type="InterPro" id="IPR004547">
    <property type="entry name" value="Glucosamine6P_isomerase"/>
</dbReference>
<dbReference type="GO" id="GO:0004342">
    <property type="term" value="F:glucosamine-6-phosphate deaminase activity"/>
    <property type="evidence" value="ECO:0007669"/>
    <property type="project" value="UniProtKB-UniRule"/>
</dbReference>
<comment type="similarity">
    <text evidence="4">Belongs to the glucosamine/galactosamine-6-phosphate isomerase family. NagB subfamily.</text>
</comment>
<feature type="domain" description="Glucosamine/galactosamine-6-phosphate isomerase" evidence="5">
    <location>
        <begin position="10"/>
        <end position="224"/>
    </location>
</feature>
<keyword evidence="3 4" id="KW-0119">Carbohydrate metabolism</keyword>
<dbReference type="EC" id="3.5.99.6" evidence="4"/>
<dbReference type="InterPro" id="IPR018321">
    <property type="entry name" value="Glucosamine6P_isomerase_CS"/>
</dbReference>
<accession>A0A974RYM6</accession>
<feature type="active site" description="For ring-opening step" evidence="4">
    <location>
        <position position="143"/>
    </location>
</feature>
<sequence>MKIIEVTNYQEMSKAAADYIISKVQKSPNLILGLATGGTPVGTYKYLVEDHKKNKTSYKDVTTFNLDEYVGLAKENPQSYHSYMNEHFFNHIDINPANTHIPNGKIESIKDEPAAYEELIKESGGIDLQILGIGQNGHIGFNEPGTPFSSNSHIIELAPSTIEANARYFESPEEVPTKANTMGINTIMRSKEILLLVSGENKRQALTQLLEGKISESFPASALLNHPNVVIIADEAARSGRTGSEKHDQ</sequence>
<dbReference type="Gene3D" id="3.40.50.1360">
    <property type="match status" value="1"/>
</dbReference>
<dbReference type="HAMAP" id="MF_01241">
    <property type="entry name" value="GlcN6P_deamin"/>
    <property type="match status" value="1"/>
</dbReference>
<dbReference type="GO" id="GO:0005975">
    <property type="term" value="P:carbohydrate metabolic process"/>
    <property type="evidence" value="ECO:0007669"/>
    <property type="project" value="InterPro"/>
</dbReference>
<dbReference type="GO" id="GO:0042802">
    <property type="term" value="F:identical protein binding"/>
    <property type="evidence" value="ECO:0007669"/>
    <property type="project" value="TreeGrafter"/>
</dbReference>
<dbReference type="GO" id="GO:0005737">
    <property type="term" value="C:cytoplasm"/>
    <property type="evidence" value="ECO:0007669"/>
    <property type="project" value="TreeGrafter"/>
</dbReference>
<dbReference type="EMBL" id="CP068053">
    <property type="protein sequence ID" value="QQS98527.1"/>
    <property type="molecule type" value="Genomic_DNA"/>
</dbReference>